<evidence type="ECO:0000259" key="2">
    <source>
        <dbReference type="Pfam" id="PF18932"/>
    </source>
</evidence>
<feature type="compositionally biased region" description="Basic residues" evidence="1">
    <location>
        <begin position="21"/>
        <end position="30"/>
    </location>
</feature>
<dbReference type="Pfam" id="PF18932">
    <property type="entry name" value="DUF5681"/>
    <property type="match status" value="1"/>
</dbReference>
<dbReference type="Proteomes" id="UP000198755">
    <property type="component" value="Unassembled WGS sequence"/>
</dbReference>
<feature type="compositionally biased region" description="Basic and acidic residues" evidence="1">
    <location>
        <begin position="1"/>
        <end position="10"/>
    </location>
</feature>
<evidence type="ECO:0000256" key="1">
    <source>
        <dbReference type="SAM" id="MobiDB-lite"/>
    </source>
</evidence>
<evidence type="ECO:0000313" key="3">
    <source>
        <dbReference type="EMBL" id="SFK91431.1"/>
    </source>
</evidence>
<sequence length="124" mass="13699">MARTKSDRGASRAKPSGKGAARTRARRRRTQRSESAGDIITRLLRRLVPMKINGETTKVPAMAAIILQLRQKAMSGSARASRVLLNYHHFAIQMSGGGIEITFVDDDYTTAFAMSLQGAEHDRR</sequence>
<evidence type="ECO:0000313" key="4">
    <source>
        <dbReference type="Proteomes" id="UP000198755"/>
    </source>
</evidence>
<accession>A0A1I4DHR4</accession>
<protein>
    <recommendedName>
        <fullName evidence="2">DUF5681 domain-containing protein</fullName>
    </recommendedName>
</protein>
<dbReference type="STRING" id="1612308.SAMN05444581_1562"/>
<dbReference type="EMBL" id="FOSN01000056">
    <property type="protein sequence ID" value="SFK91431.1"/>
    <property type="molecule type" value="Genomic_DNA"/>
</dbReference>
<feature type="region of interest" description="Disordered" evidence="1">
    <location>
        <begin position="1"/>
        <end position="37"/>
    </location>
</feature>
<reference evidence="3 4" key="1">
    <citation type="submission" date="2016-10" db="EMBL/GenBank/DDBJ databases">
        <authorList>
            <person name="de Groot N.N."/>
        </authorList>
    </citation>
    <scope>NUCLEOTIDE SEQUENCE [LARGE SCALE GENOMIC DNA]</scope>
    <source>
        <strain evidence="3 4">NE2</strain>
    </source>
</reference>
<keyword evidence="4" id="KW-1185">Reference proteome</keyword>
<gene>
    <name evidence="3" type="ORF">SAMN05444581_1562</name>
</gene>
<dbReference type="AlphaFoldDB" id="A0A1I4DHR4"/>
<dbReference type="RefSeq" id="WP_091686879.1">
    <property type="nucleotide sequence ID" value="NZ_FOSN01000056.1"/>
</dbReference>
<proteinExistence type="predicted"/>
<dbReference type="InterPro" id="IPR043736">
    <property type="entry name" value="DUF5681"/>
</dbReference>
<name>A0A1I4DHR4_9HYPH</name>
<feature type="domain" description="DUF5681" evidence="2">
    <location>
        <begin position="29"/>
        <end position="87"/>
    </location>
</feature>
<organism evidence="3 4">
    <name type="scientific">Methylocapsa palsarum</name>
    <dbReference type="NCBI Taxonomy" id="1612308"/>
    <lineage>
        <taxon>Bacteria</taxon>
        <taxon>Pseudomonadati</taxon>
        <taxon>Pseudomonadota</taxon>
        <taxon>Alphaproteobacteria</taxon>
        <taxon>Hyphomicrobiales</taxon>
        <taxon>Beijerinckiaceae</taxon>
        <taxon>Methylocapsa</taxon>
    </lineage>
</organism>